<organism evidence="2 3">
    <name type="scientific">Protopolystoma xenopodis</name>
    <dbReference type="NCBI Taxonomy" id="117903"/>
    <lineage>
        <taxon>Eukaryota</taxon>
        <taxon>Metazoa</taxon>
        <taxon>Spiralia</taxon>
        <taxon>Lophotrochozoa</taxon>
        <taxon>Platyhelminthes</taxon>
        <taxon>Monogenea</taxon>
        <taxon>Polyopisthocotylea</taxon>
        <taxon>Polystomatidea</taxon>
        <taxon>Polystomatidae</taxon>
        <taxon>Protopolystoma</taxon>
    </lineage>
</organism>
<accession>A0A3S5CLV8</accession>
<gene>
    <name evidence="2" type="ORF">PXEA_LOCUS12660</name>
</gene>
<evidence type="ECO:0000256" key="1">
    <source>
        <dbReference type="SAM" id="MobiDB-lite"/>
    </source>
</evidence>
<evidence type="ECO:0000313" key="3">
    <source>
        <dbReference type="Proteomes" id="UP000784294"/>
    </source>
</evidence>
<sequence>MIAPVHSLAAGGGFAGDDFIGDAGPSLVVLTSRGLHILRPLLKSPAHLSLELQSKNSSNPESEHLPESKSSYPKLSAASLANVKSGSNSDTQYKNSLINILLARLAST</sequence>
<name>A0A3S5CLV8_9PLAT</name>
<dbReference type="AlphaFoldDB" id="A0A3S5CLV8"/>
<evidence type="ECO:0000313" key="2">
    <source>
        <dbReference type="EMBL" id="VEL19220.1"/>
    </source>
</evidence>
<keyword evidence="3" id="KW-1185">Reference proteome</keyword>
<dbReference type="Proteomes" id="UP000784294">
    <property type="component" value="Unassembled WGS sequence"/>
</dbReference>
<reference evidence="2" key="1">
    <citation type="submission" date="2018-11" db="EMBL/GenBank/DDBJ databases">
        <authorList>
            <consortium name="Pathogen Informatics"/>
        </authorList>
    </citation>
    <scope>NUCLEOTIDE SEQUENCE</scope>
</reference>
<comment type="caution">
    <text evidence="2">The sequence shown here is derived from an EMBL/GenBank/DDBJ whole genome shotgun (WGS) entry which is preliminary data.</text>
</comment>
<feature type="region of interest" description="Disordered" evidence="1">
    <location>
        <begin position="52"/>
        <end position="73"/>
    </location>
</feature>
<proteinExistence type="predicted"/>
<dbReference type="EMBL" id="CAAALY010040653">
    <property type="protein sequence ID" value="VEL19220.1"/>
    <property type="molecule type" value="Genomic_DNA"/>
</dbReference>
<protein>
    <submittedName>
        <fullName evidence="2">Uncharacterized protein</fullName>
    </submittedName>
</protein>